<dbReference type="PANTHER" id="PTHR12526">
    <property type="entry name" value="GLYCOSYLTRANSFERASE"/>
    <property type="match status" value="1"/>
</dbReference>
<dbReference type="InterPro" id="IPR028098">
    <property type="entry name" value="Glyco_trans_4-like_N"/>
</dbReference>
<keyword evidence="2" id="KW-0808">Transferase</keyword>
<proteinExistence type="predicted"/>
<name>A0A7C2WHY2_9BACT</name>
<evidence type="ECO:0000259" key="1">
    <source>
        <dbReference type="Pfam" id="PF13579"/>
    </source>
</evidence>
<dbReference type="SUPFAM" id="SSF53756">
    <property type="entry name" value="UDP-Glycosyltransferase/glycogen phosphorylase"/>
    <property type="match status" value="1"/>
</dbReference>
<organism evidence="2">
    <name type="scientific">Thermorudis sp</name>
    <dbReference type="NCBI Taxonomy" id="1969470"/>
    <lineage>
        <taxon>Bacteria</taxon>
        <taxon>Pseudomonadati</taxon>
        <taxon>Thermomicrobiota</taxon>
        <taxon>Thermomicrobia</taxon>
        <taxon>Thermomicrobia incertae sedis</taxon>
        <taxon>Thermorudis</taxon>
    </lineage>
</organism>
<dbReference type="AlphaFoldDB" id="A0A7C2WHY2"/>
<dbReference type="PANTHER" id="PTHR12526:SF638">
    <property type="entry name" value="SPORE COAT PROTEIN SA"/>
    <property type="match status" value="1"/>
</dbReference>
<comment type="caution">
    <text evidence="2">The sequence shown here is derived from an EMBL/GenBank/DDBJ whole genome shotgun (WGS) entry which is preliminary data.</text>
</comment>
<dbReference type="Pfam" id="PF13579">
    <property type="entry name" value="Glyco_trans_4_4"/>
    <property type="match status" value="1"/>
</dbReference>
<dbReference type="Gene3D" id="3.40.50.2000">
    <property type="entry name" value="Glycogen Phosphorylase B"/>
    <property type="match status" value="2"/>
</dbReference>
<dbReference type="EMBL" id="DSID01000596">
    <property type="protein sequence ID" value="HEX71146.1"/>
    <property type="molecule type" value="Genomic_DNA"/>
</dbReference>
<gene>
    <name evidence="2" type="ORF">ENP13_07890</name>
</gene>
<sequence length="383" mass="41785">MSERCVLFITGEYPPMRGGVGDYTARLAEALARQGWEPAVLTSQRAAGSRYVAATVERWGWDLASRVRQAARDTGALLLHLQYQTGAFALHPAVNVLPYRVRERPLLITFHDLRAPYLFPKAGPLRSALNQLLARGSAAVIATNPEDYAALERDPRLRGRLHLIPIGSNLPEPSGADPAVTRRRLGVPVDRAAVGFFGFLTRDKGIDLLLVALEAMPEPRPALVLAGGGLADTDQANAGYLSWLDSRLVEAAVPVIRIGYLPPQDAADLLCALDLVVLPFRAGASLRHGTLIAALACGAAVVTTKPARLEWLHPLRDREHLWLVPPGDPEALRSAIATLLADRAARERLRRAARLASGAFDWDEIARRHIELYEAILGRRARV</sequence>
<reference evidence="2" key="1">
    <citation type="journal article" date="2020" name="mSystems">
        <title>Genome- and Community-Level Interaction Insights into Carbon Utilization and Element Cycling Functions of Hydrothermarchaeota in Hydrothermal Sediment.</title>
        <authorList>
            <person name="Zhou Z."/>
            <person name="Liu Y."/>
            <person name="Xu W."/>
            <person name="Pan J."/>
            <person name="Luo Z.H."/>
            <person name="Li M."/>
        </authorList>
    </citation>
    <scope>NUCLEOTIDE SEQUENCE [LARGE SCALE GENOMIC DNA]</scope>
    <source>
        <strain evidence="2">SpSt-192</strain>
    </source>
</reference>
<accession>A0A7C2WHY2</accession>
<dbReference type="Pfam" id="PF13692">
    <property type="entry name" value="Glyco_trans_1_4"/>
    <property type="match status" value="1"/>
</dbReference>
<protein>
    <submittedName>
        <fullName evidence="2">Glycosyltransferase</fullName>
    </submittedName>
</protein>
<evidence type="ECO:0000313" key="2">
    <source>
        <dbReference type="EMBL" id="HEX71146.1"/>
    </source>
</evidence>
<feature type="domain" description="Glycosyltransferase subfamily 4-like N-terminal" evidence="1">
    <location>
        <begin position="18"/>
        <end position="167"/>
    </location>
</feature>
<dbReference type="GO" id="GO:0016757">
    <property type="term" value="F:glycosyltransferase activity"/>
    <property type="evidence" value="ECO:0007669"/>
    <property type="project" value="UniProtKB-ARBA"/>
</dbReference>